<feature type="transmembrane region" description="Helical" evidence="11">
    <location>
        <begin position="159"/>
        <end position="180"/>
    </location>
</feature>
<evidence type="ECO:0000256" key="3">
    <source>
        <dbReference type="ARBA" id="ARBA00022448"/>
    </source>
</evidence>
<evidence type="ECO:0000256" key="7">
    <source>
        <dbReference type="ARBA" id="ARBA00022982"/>
    </source>
</evidence>
<gene>
    <name evidence="13" type="ORF">RND81_01G091600</name>
</gene>
<dbReference type="SMART" id="SM00665">
    <property type="entry name" value="B561"/>
    <property type="match status" value="1"/>
</dbReference>
<keyword evidence="6" id="KW-0479">Metal-binding</keyword>
<evidence type="ECO:0000256" key="1">
    <source>
        <dbReference type="ARBA" id="ARBA00001970"/>
    </source>
</evidence>
<keyword evidence="10 11" id="KW-0472">Membrane</keyword>
<keyword evidence="8 11" id="KW-1133">Transmembrane helix</keyword>
<comment type="cofactor">
    <cofactor evidence="1">
        <name>heme b</name>
        <dbReference type="ChEBI" id="CHEBI:60344"/>
    </cofactor>
</comment>
<comment type="caution">
    <text evidence="13">The sequence shown here is derived from an EMBL/GenBank/DDBJ whole genome shotgun (WGS) entry which is preliminary data.</text>
</comment>
<accession>A0AAW1NHJ3</accession>
<dbReference type="InterPro" id="IPR043205">
    <property type="entry name" value="CYB561/CYBRD1-like"/>
</dbReference>
<dbReference type="PANTHER" id="PTHR10106:SF43">
    <property type="entry name" value="CYTOCHROME B561 FAMILY PROTEIN, EXPRESSED"/>
    <property type="match status" value="1"/>
</dbReference>
<feature type="transmembrane region" description="Helical" evidence="11">
    <location>
        <begin position="118"/>
        <end position="138"/>
    </location>
</feature>
<keyword evidence="7" id="KW-0249">Electron transport</keyword>
<keyword evidence="4" id="KW-0349">Heme</keyword>
<proteinExistence type="predicted"/>
<sequence length="183" mass="20972">MVMKGHQQASIWPVAVFANVLVVVITSLVLVWLLHFREGLAFKSHVKAKIFNIHPLLTIVGFILFSGEAIMAYKTVHGARKIEKQLHFTLHLVALLTGILGIYAVFKFHQELGIPHVYSLHSWVGLITISLYALQVHYYYNLLHHLFHLHCLLFSRRHILIFVVAIYKYSIIVALCQNILEAI</sequence>
<dbReference type="Proteomes" id="UP001443914">
    <property type="component" value="Unassembled WGS sequence"/>
</dbReference>
<keyword evidence="3" id="KW-0813">Transport</keyword>
<evidence type="ECO:0000256" key="2">
    <source>
        <dbReference type="ARBA" id="ARBA00004141"/>
    </source>
</evidence>
<dbReference type="GO" id="GO:0016020">
    <property type="term" value="C:membrane"/>
    <property type="evidence" value="ECO:0007669"/>
    <property type="project" value="UniProtKB-SubCell"/>
</dbReference>
<name>A0AAW1NHJ3_SAPOF</name>
<feature type="transmembrane region" description="Helical" evidence="11">
    <location>
        <begin position="85"/>
        <end position="106"/>
    </location>
</feature>
<evidence type="ECO:0000313" key="14">
    <source>
        <dbReference type="Proteomes" id="UP001443914"/>
    </source>
</evidence>
<dbReference type="PANTHER" id="PTHR10106">
    <property type="entry name" value="CYTOCHROME B561-RELATED"/>
    <property type="match status" value="1"/>
</dbReference>
<dbReference type="GO" id="GO:0016491">
    <property type="term" value="F:oxidoreductase activity"/>
    <property type="evidence" value="ECO:0007669"/>
    <property type="project" value="InterPro"/>
</dbReference>
<dbReference type="Gene3D" id="1.20.120.1770">
    <property type="match status" value="1"/>
</dbReference>
<protein>
    <recommendedName>
        <fullName evidence="12">Cytochrome b561 domain-containing protein</fullName>
    </recommendedName>
</protein>
<feature type="transmembrane region" description="Helical" evidence="11">
    <location>
        <begin position="12"/>
        <end position="33"/>
    </location>
</feature>
<feature type="transmembrane region" description="Helical" evidence="11">
    <location>
        <begin position="53"/>
        <end position="73"/>
    </location>
</feature>
<dbReference type="AlphaFoldDB" id="A0AAW1NHJ3"/>
<keyword evidence="14" id="KW-1185">Reference proteome</keyword>
<evidence type="ECO:0000256" key="6">
    <source>
        <dbReference type="ARBA" id="ARBA00022723"/>
    </source>
</evidence>
<comment type="subcellular location">
    <subcellularLocation>
        <location evidence="2">Membrane</location>
        <topology evidence="2">Multi-pass membrane protein</topology>
    </subcellularLocation>
</comment>
<dbReference type="EMBL" id="JBDFQZ010000001">
    <property type="protein sequence ID" value="KAK9756365.1"/>
    <property type="molecule type" value="Genomic_DNA"/>
</dbReference>
<dbReference type="InterPro" id="IPR006593">
    <property type="entry name" value="Cyt_b561/ferric_Rdtase_TM"/>
</dbReference>
<evidence type="ECO:0000313" key="13">
    <source>
        <dbReference type="EMBL" id="KAK9756365.1"/>
    </source>
</evidence>
<evidence type="ECO:0000256" key="4">
    <source>
        <dbReference type="ARBA" id="ARBA00022617"/>
    </source>
</evidence>
<keyword evidence="5 11" id="KW-0812">Transmembrane</keyword>
<evidence type="ECO:0000256" key="8">
    <source>
        <dbReference type="ARBA" id="ARBA00022989"/>
    </source>
</evidence>
<dbReference type="Pfam" id="PF03188">
    <property type="entry name" value="Cytochrom_B561"/>
    <property type="match status" value="1"/>
</dbReference>
<reference evidence="13" key="1">
    <citation type="submission" date="2024-03" db="EMBL/GenBank/DDBJ databases">
        <title>WGS assembly of Saponaria officinalis var. Norfolk2.</title>
        <authorList>
            <person name="Jenkins J."/>
            <person name="Shu S."/>
            <person name="Grimwood J."/>
            <person name="Barry K."/>
            <person name="Goodstein D."/>
            <person name="Schmutz J."/>
            <person name="Leebens-Mack J."/>
            <person name="Osbourn A."/>
        </authorList>
    </citation>
    <scope>NUCLEOTIDE SEQUENCE [LARGE SCALE GENOMIC DNA]</scope>
    <source>
        <strain evidence="13">JIC</strain>
    </source>
</reference>
<evidence type="ECO:0000259" key="12">
    <source>
        <dbReference type="PROSITE" id="PS50939"/>
    </source>
</evidence>
<keyword evidence="9" id="KW-0408">Iron</keyword>
<evidence type="ECO:0000256" key="10">
    <source>
        <dbReference type="ARBA" id="ARBA00023136"/>
    </source>
</evidence>
<organism evidence="13 14">
    <name type="scientific">Saponaria officinalis</name>
    <name type="common">Common soapwort</name>
    <name type="synonym">Lychnis saponaria</name>
    <dbReference type="NCBI Taxonomy" id="3572"/>
    <lineage>
        <taxon>Eukaryota</taxon>
        <taxon>Viridiplantae</taxon>
        <taxon>Streptophyta</taxon>
        <taxon>Embryophyta</taxon>
        <taxon>Tracheophyta</taxon>
        <taxon>Spermatophyta</taxon>
        <taxon>Magnoliopsida</taxon>
        <taxon>eudicotyledons</taxon>
        <taxon>Gunneridae</taxon>
        <taxon>Pentapetalae</taxon>
        <taxon>Caryophyllales</taxon>
        <taxon>Caryophyllaceae</taxon>
        <taxon>Caryophylleae</taxon>
        <taxon>Saponaria</taxon>
    </lineage>
</organism>
<evidence type="ECO:0000256" key="11">
    <source>
        <dbReference type="SAM" id="Phobius"/>
    </source>
</evidence>
<evidence type="ECO:0000256" key="5">
    <source>
        <dbReference type="ARBA" id="ARBA00022692"/>
    </source>
</evidence>
<evidence type="ECO:0000256" key="9">
    <source>
        <dbReference type="ARBA" id="ARBA00023004"/>
    </source>
</evidence>
<feature type="domain" description="Cytochrome b561" evidence="12">
    <location>
        <begin position="17"/>
        <end position="183"/>
    </location>
</feature>
<dbReference type="GO" id="GO:0046872">
    <property type="term" value="F:metal ion binding"/>
    <property type="evidence" value="ECO:0007669"/>
    <property type="project" value="UniProtKB-KW"/>
</dbReference>
<dbReference type="PROSITE" id="PS50939">
    <property type="entry name" value="CYTOCHROME_B561"/>
    <property type="match status" value="1"/>
</dbReference>